<dbReference type="InterPro" id="IPR000971">
    <property type="entry name" value="Globin"/>
</dbReference>
<dbReference type="AlphaFoldDB" id="H0QWL9"/>
<dbReference type="SUPFAM" id="SSF63380">
    <property type="entry name" value="Riboflavin synthase domain-like"/>
    <property type="match status" value="1"/>
</dbReference>
<keyword evidence="8" id="KW-0520">NAD</keyword>
<evidence type="ECO:0000256" key="10">
    <source>
        <dbReference type="ARBA" id="ARBA00049433"/>
    </source>
</evidence>
<evidence type="ECO:0000256" key="4">
    <source>
        <dbReference type="ARBA" id="ARBA00012229"/>
    </source>
</evidence>
<dbReference type="STRING" id="1077974.GOEFS_021_00470"/>
<feature type="domain" description="Globin" evidence="12">
    <location>
        <begin position="1"/>
        <end position="137"/>
    </location>
</feature>
<proteinExistence type="inferred from homology"/>
<dbReference type="Pfam" id="PF00042">
    <property type="entry name" value="Globin"/>
    <property type="match status" value="1"/>
</dbReference>
<keyword evidence="5" id="KW-0001">2Fe-2S</keyword>
<feature type="domain" description="FAD-binding FR-type" evidence="13">
    <location>
        <begin position="142"/>
        <end position="242"/>
    </location>
</feature>
<evidence type="ECO:0000256" key="3">
    <source>
        <dbReference type="ARBA" id="ARBA00006401"/>
    </source>
</evidence>
<dbReference type="eggNOG" id="COG1017">
    <property type="taxonomic scope" value="Bacteria"/>
</dbReference>
<keyword evidence="11" id="KW-0479">Metal-binding</keyword>
<comment type="cofactor">
    <cofactor evidence="1">
        <name>heme b</name>
        <dbReference type="ChEBI" id="CHEBI:60344"/>
    </cofactor>
</comment>
<dbReference type="GO" id="GO:0051537">
    <property type="term" value="F:2 iron, 2 sulfur cluster binding"/>
    <property type="evidence" value="ECO:0007669"/>
    <property type="project" value="UniProtKB-KW"/>
</dbReference>
<dbReference type="InterPro" id="IPR012292">
    <property type="entry name" value="Globin/Proto"/>
</dbReference>
<feature type="non-terminal residue" evidence="14">
    <location>
        <position position="382"/>
    </location>
</feature>
<dbReference type="PANTHER" id="PTHR47354">
    <property type="entry name" value="NADH OXIDOREDUCTASE HCR"/>
    <property type="match status" value="1"/>
</dbReference>
<evidence type="ECO:0000256" key="1">
    <source>
        <dbReference type="ARBA" id="ARBA00001970"/>
    </source>
</evidence>
<comment type="caution">
    <text evidence="14">The sequence shown here is derived from an EMBL/GenBank/DDBJ whole genome shotgun (WGS) entry which is preliminary data.</text>
</comment>
<dbReference type="OrthoDB" id="3213438at2"/>
<evidence type="ECO:0000256" key="6">
    <source>
        <dbReference type="ARBA" id="ARBA00022857"/>
    </source>
</evidence>
<evidence type="ECO:0000256" key="8">
    <source>
        <dbReference type="ARBA" id="ARBA00023027"/>
    </source>
</evidence>
<dbReference type="GO" id="GO:0020037">
    <property type="term" value="F:heme binding"/>
    <property type="evidence" value="ECO:0007669"/>
    <property type="project" value="InterPro"/>
</dbReference>
<dbReference type="Gene3D" id="2.40.30.10">
    <property type="entry name" value="Translation factors"/>
    <property type="match status" value="1"/>
</dbReference>
<comment type="cofactor">
    <cofactor evidence="2">
        <name>FAD</name>
        <dbReference type="ChEBI" id="CHEBI:57692"/>
    </cofactor>
</comment>
<accession>H0QWL9</accession>
<name>H0QWL9_9ACTN</name>
<dbReference type="PROSITE" id="PS51384">
    <property type="entry name" value="FAD_FR"/>
    <property type="match status" value="1"/>
</dbReference>
<keyword evidence="11" id="KW-0813">Transport</keyword>
<dbReference type="InterPro" id="IPR050415">
    <property type="entry name" value="MRET"/>
</dbReference>
<dbReference type="CDD" id="cd06187">
    <property type="entry name" value="O2ase_reductase_like"/>
    <property type="match status" value="1"/>
</dbReference>
<keyword evidence="11" id="KW-0349">Heme</keyword>
<evidence type="ECO:0000259" key="12">
    <source>
        <dbReference type="PROSITE" id="PS01033"/>
    </source>
</evidence>
<dbReference type="GO" id="GO:0019825">
    <property type="term" value="F:oxygen binding"/>
    <property type="evidence" value="ECO:0007669"/>
    <property type="project" value="InterPro"/>
</dbReference>
<dbReference type="InterPro" id="IPR039261">
    <property type="entry name" value="FNR_nucleotide-bd"/>
</dbReference>
<dbReference type="Pfam" id="PF00970">
    <property type="entry name" value="FAD_binding_6"/>
    <property type="match status" value="1"/>
</dbReference>
<dbReference type="Proteomes" id="UP000035034">
    <property type="component" value="Unassembled WGS sequence"/>
</dbReference>
<dbReference type="Pfam" id="PF00175">
    <property type="entry name" value="NAD_binding_1"/>
    <property type="match status" value="1"/>
</dbReference>
<keyword evidence="11" id="KW-0408">Iron</keyword>
<dbReference type="EC" id="1.14.12.17" evidence="4"/>
<comment type="similarity">
    <text evidence="3">In the C-terminal section; belongs to the flavoprotein pyridine nucleotide cytochrome reductase family.</text>
</comment>
<dbReference type="eggNOG" id="COG0543">
    <property type="taxonomic scope" value="Bacteria"/>
</dbReference>
<organism evidence="14 15">
    <name type="scientific">Gordonia effusa NBRC 100432</name>
    <dbReference type="NCBI Taxonomy" id="1077974"/>
    <lineage>
        <taxon>Bacteria</taxon>
        <taxon>Bacillati</taxon>
        <taxon>Actinomycetota</taxon>
        <taxon>Actinomycetes</taxon>
        <taxon>Mycobacteriales</taxon>
        <taxon>Gordoniaceae</taxon>
        <taxon>Gordonia</taxon>
    </lineage>
</organism>
<evidence type="ECO:0000313" key="15">
    <source>
        <dbReference type="Proteomes" id="UP000035034"/>
    </source>
</evidence>
<evidence type="ECO:0000256" key="7">
    <source>
        <dbReference type="ARBA" id="ARBA00023014"/>
    </source>
</evidence>
<dbReference type="SUPFAM" id="SSF46458">
    <property type="entry name" value="Globin-like"/>
    <property type="match status" value="1"/>
</dbReference>
<keyword evidence="11" id="KW-0561">Oxygen transport</keyword>
<comment type="catalytic activity">
    <reaction evidence="9">
        <text>2 nitric oxide + NADH + 2 O2 = 2 nitrate + NAD(+) + H(+)</text>
        <dbReference type="Rhea" id="RHEA:19469"/>
        <dbReference type="ChEBI" id="CHEBI:15378"/>
        <dbReference type="ChEBI" id="CHEBI:15379"/>
        <dbReference type="ChEBI" id="CHEBI:16480"/>
        <dbReference type="ChEBI" id="CHEBI:17632"/>
        <dbReference type="ChEBI" id="CHEBI:57540"/>
        <dbReference type="ChEBI" id="CHEBI:57945"/>
        <dbReference type="EC" id="1.14.12.17"/>
    </reaction>
</comment>
<evidence type="ECO:0000256" key="5">
    <source>
        <dbReference type="ARBA" id="ARBA00022714"/>
    </source>
</evidence>
<comment type="catalytic activity">
    <reaction evidence="10">
        <text>2 nitric oxide + NADPH + 2 O2 = 2 nitrate + NADP(+) + H(+)</text>
        <dbReference type="Rhea" id="RHEA:19465"/>
        <dbReference type="ChEBI" id="CHEBI:15378"/>
        <dbReference type="ChEBI" id="CHEBI:15379"/>
        <dbReference type="ChEBI" id="CHEBI:16480"/>
        <dbReference type="ChEBI" id="CHEBI:17632"/>
        <dbReference type="ChEBI" id="CHEBI:57783"/>
        <dbReference type="ChEBI" id="CHEBI:58349"/>
        <dbReference type="EC" id="1.14.12.17"/>
    </reaction>
</comment>
<gene>
    <name evidence="14" type="ORF">GOEFS_021_00470</name>
</gene>
<dbReference type="InterPro" id="IPR017938">
    <property type="entry name" value="Riboflavin_synthase-like_b-brl"/>
</dbReference>
<comment type="similarity">
    <text evidence="11">Belongs to the globin family.</text>
</comment>
<dbReference type="RefSeq" id="WP_007316558.1">
    <property type="nucleotide sequence ID" value="NZ_BAEH01000021.1"/>
</dbReference>
<dbReference type="GO" id="GO:0005344">
    <property type="term" value="F:oxygen carrier activity"/>
    <property type="evidence" value="ECO:0007669"/>
    <property type="project" value="UniProtKB-KW"/>
</dbReference>
<reference evidence="14 15" key="1">
    <citation type="submission" date="2011-12" db="EMBL/GenBank/DDBJ databases">
        <title>Whole genome shotgun sequence of Gordonia effusa NBRC 100432.</title>
        <authorList>
            <person name="Yoshida I."/>
            <person name="Takarada H."/>
            <person name="Hosoyama A."/>
            <person name="Tsuchikane K."/>
            <person name="Katsumata H."/>
            <person name="Yamazaki S."/>
            <person name="Fujita N."/>
        </authorList>
    </citation>
    <scope>NUCLEOTIDE SEQUENCE [LARGE SCALE GENOMIC DNA]</scope>
    <source>
        <strain evidence="14 15">NBRC 100432</strain>
    </source>
</reference>
<evidence type="ECO:0000256" key="11">
    <source>
        <dbReference type="RuleBase" id="RU000356"/>
    </source>
</evidence>
<dbReference type="PRINTS" id="PR00410">
    <property type="entry name" value="PHEHYDRXLASE"/>
</dbReference>
<sequence length="382" mass="42552">MSDPEGNPIEYLRQRIADDPATFTRHFFARLFAIRPDLRELYPASMTHQRASFHKMINHILAVVPQPAGHADLIEVLGQLGRDHRKFDVLPEYYPLAAKVVVDEFAEILGEAWTPDTAASITEAVNLATGVMRGAAEYVEGPAVWTARVEEKFRVSRGVSVIRLVADSPLPHKSGQYLEVQIPQWRRVWRNFSPAIPPNPQGELEFHIRSVEGGTVSKSIILETRVGDVWALAQAHGTLHVEYGGPEVLMIAGGTGLAPLRAILTDMSRRVDAPRTTLYYGTKYPGELYELGVLRRMVATNPWLRVVVASEEKDDPWWLNASALPQDSTIEHRYGTAVEVALADGRWTEHQVLVAGSPDMVQNTRRQLLIAGVRASSIQHDP</sequence>
<dbReference type="EMBL" id="BAEH01000021">
    <property type="protein sequence ID" value="GAB17220.1"/>
    <property type="molecule type" value="Genomic_DNA"/>
</dbReference>
<evidence type="ECO:0000313" key="14">
    <source>
        <dbReference type="EMBL" id="GAB17220.1"/>
    </source>
</evidence>
<dbReference type="CDD" id="cd19753">
    <property type="entry name" value="Mb-like_oxidoreductase"/>
    <property type="match status" value="1"/>
</dbReference>
<dbReference type="InterPro" id="IPR001433">
    <property type="entry name" value="OxRdtase_FAD/NAD-bd"/>
</dbReference>
<evidence type="ECO:0000256" key="2">
    <source>
        <dbReference type="ARBA" id="ARBA00001974"/>
    </source>
</evidence>
<dbReference type="SUPFAM" id="SSF52343">
    <property type="entry name" value="Ferredoxin reductase-like, C-terminal NADP-linked domain"/>
    <property type="match status" value="1"/>
</dbReference>
<evidence type="ECO:0000256" key="9">
    <source>
        <dbReference type="ARBA" id="ARBA00048649"/>
    </source>
</evidence>
<dbReference type="InterPro" id="IPR009050">
    <property type="entry name" value="Globin-like_sf"/>
</dbReference>
<dbReference type="InterPro" id="IPR008333">
    <property type="entry name" value="Cbr1-like_FAD-bd_dom"/>
</dbReference>
<dbReference type="Gene3D" id="3.40.50.80">
    <property type="entry name" value="Nucleotide-binding domain of ferredoxin-NADP reductase (FNR) module"/>
    <property type="match status" value="1"/>
</dbReference>
<evidence type="ECO:0000259" key="13">
    <source>
        <dbReference type="PROSITE" id="PS51384"/>
    </source>
</evidence>
<dbReference type="GO" id="GO:0008941">
    <property type="term" value="F:nitric oxide dioxygenase NAD(P)H activity"/>
    <property type="evidence" value="ECO:0007669"/>
    <property type="project" value="UniProtKB-EC"/>
</dbReference>
<keyword evidence="6" id="KW-0521">NADP</keyword>
<dbReference type="PROSITE" id="PS01033">
    <property type="entry name" value="GLOBIN"/>
    <property type="match status" value="1"/>
</dbReference>
<dbReference type="PANTHER" id="PTHR47354:SF5">
    <property type="entry name" value="PROTEIN RFBI"/>
    <property type="match status" value="1"/>
</dbReference>
<protein>
    <recommendedName>
        <fullName evidence="4">nitric oxide dioxygenase</fullName>
        <ecNumber evidence="4">1.14.12.17</ecNumber>
    </recommendedName>
</protein>
<dbReference type="Gene3D" id="1.10.490.10">
    <property type="entry name" value="Globins"/>
    <property type="match status" value="1"/>
</dbReference>
<keyword evidence="7" id="KW-0411">Iron-sulfur</keyword>
<dbReference type="InterPro" id="IPR017927">
    <property type="entry name" value="FAD-bd_FR_type"/>
</dbReference>
<keyword evidence="15" id="KW-1185">Reference proteome</keyword>